<sequence>MEPPMSILCISDIQWEIHDQDTLETLKTEISDEQPSLVLFAGDIINDGMNSEEHTTEFLELLEYLEQLEITSFTIEGNHDEYSNYEAVIERTEELKYAKEISGEVAEFDGLQILGIPYSYTHYLRKARQIGDEFSESYDIVLAHAETSRRIWLLELDARIIVTGHFSRQLCKIQDHIFVSMSTFPSDRVVLNPDLTEILYRRHSDSFFDSQDKYEAEVQVRDGELVWVRDEHEEDRGRLRKLRDSDYPETFEMLISAKKSVRDVDDEEERRVIESLLDKDVPKTYIQEYINRYDFL</sequence>
<comment type="caution">
    <text evidence="2">The sequence shown here is derived from an EMBL/GenBank/DDBJ whole genome shotgun (WGS) entry which is preliminary data.</text>
</comment>
<dbReference type="InterPro" id="IPR050535">
    <property type="entry name" value="DNA_Repair-Maintenance_Comp"/>
</dbReference>
<reference evidence="2" key="1">
    <citation type="journal article" date="2022" name="Syst. Appl. Microbiol.">
        <title>Natronocalculus amylovorans gen. nov., sp. nov., and Natranaeroarchaeum aerophilus sp. nov., dominant culturable amylolytic natronoarchaea from hypersaline soda lakes in southwestern Siberia.</title>
        <authorList>
            <person name="Sorokin D.Y."/>
            <person name="Elcheninov A.G."/>
            <person name="Khizhniak T.V."/>
            <person name="Koenen M."/>
            <person name="Bale N.J."/>
            <person name="Damste J.S.S."/>
            <person name="Kublanov I.V."/>
        </authorList>
    </citation>
    <scope>NUCLEOTIDE SEQUENCE</scope>
    <source>
        <strain evidence="2">AArc-St2</strain>
    </source>
</reference>
<accession>A0AAE3FZG0</accession>
<reference evidence="2" key="2">
    <citation type="submission" date="2022-02" db="EMBL/GenBank/DDBJ databases">
        <authorList>
            <person name="Elcheninov A.G."/>
            <person name="Sorokin D.Y."/>
            <person name="Kublanov I.V."/>
        </authorList>
    </citation>
    <scope>NUCLEOTIDE SEQUENCE</scope>
    <source>
        <strain evidence="2">AArc-St2</strain>
        <plasmid evidence="2">pAArc-St2</plasmid>
    </source>
</reference>
<dbReference type="CDD" id="cd00838">
    <property type="entry name" value="MPP_superfamily"/>
    <property type="match status" value="1"/>
</dbReference>
<proteinExistence type="predicted"/>
<dbReference type="Pfam" id="PF00149">
    <property type="entry name" value="Metallophos"/>
    <property type="match status" value="1"/>
</dbReference>
<dbReference type="Proteomes" id="UP001203207">
    <property type="component" value="Unassembled WGS sequence"/>
</dbReference>
<keyword evidence="2" id="KW-0614">Plasmid</keyword>
<evidence type="ECO:0000259" key="1">
    <source>
        <dbReference type="Pfam" id="PF00149"/>
    </source>
</evidence>
<geneLocation type="plasmid" evidence="2">
    <name>pAArc-St2</name>
</geneLocation>
<dbReference type="AlphaFoldDB" id="A0AAE3FZG0"/>
<dbReference type="Gene3D" id="3.60.21.10">
    <property type="match status" value="1"/>
</dbReference>
<dbReference type="InterPro" id="IPR029052">
    <property type="entry name" value="Metallo-depent_PP-like"/>
</dbReference>
<evidence type="ECO:0000313" key="3">
    <source>
        <dbReference type="Proteomes" id="UP001203207"/>
    </source>
</evidence>
<organism evidence="2 3">
    <name type="scientific">Natronocalculus amylovorans</name>
    <dbReference type="NCBI Taxonomy" id="2917812"/>
    <lineage>
        <taxon>Archaea</taxon>
        <taxon>Methanobacteriati</taxon>
        <taxon>Methanobacteriota</taxon>
        <taxon>Stenosarchaea group</taxon>
        <taxon>Halobacteria</taxon>
        <taxon>Halobacteriales</taxon>
        <taxon>Haloferacaceae</taxon>
        <taxon>Natronocalculus</taxon>
    </lineage>
</organism>
<keyword evidence="3" id="KW-1185">Reference proteome</keyword>
<dbReference type="InterPro" id="IPR004843">
    <property type="entry name" value="Calcineurin-like_PHP"/>
</dbReference>
<evidence type="ECO:0000313" key="2">
    <source>
        <dbReference type="EMBL" id="MCL9818387.1"/>
    </source>
</evidence>
<dbReference type="EMBL" id="JAKRVX010000010">
    <property type="protein sequence ID" value="MCL9818387.1"/>
    <property type="molecule type" value="Genomic_DNA"/>
</dbReference>
<gene>
    <name evidence="2" type="ORF">AArcSt2_15700</name>
</gene>
<dbReference type="GO" id="GO:0016787">
    <property type="term" value="F:hydrolase activity"/>
    <property type="evidence" value="ECO:0007669"/>
    <property type="project" value="InterPro"/>
</dbReference>
<protein>
    <submittedName>
        <fullName evidence="2">Metallophosphoesterase</fullName>
    </submittedName>
</protein>
<name>A0AAE3FZG0_9EURY</name>
<feature type="domain" description="Calcineurin-like phosphoesterase" evidence="1">
    <location>
        <begin position="5"/>
        <end position="165"/>
    </location>
</feature>
<dbReference type="RefSeq" id="WP_250585976.1">
    <property type="nucleotide sequence ID" value="NZ_JAKRVX010000010.1"/>
</dbReference>
<dbReference type="PANTHER" id="PTHR30337">
    <property type="entry name" value="COMPONENT OF ATP-DEPENDENT DSDNA EXONUCLEASE"/>
    <property type="match status" value="1"/>
</dbReference>
<dbReference type="SUPFAM" id="SSF56300">
    <property type="entry name" value="Metallo-dependent phosphatases"/>
    <property type="match status" value="1"/>
</dbReference>